<dbReference type="EMBL" id="CM043017">
    <property type="protein sequence ID" value="KAI4465387.1"/>
    <property type="molecule type" value="Genomic_DNA"/>
</dbReference>
<keyword evidence="2" id="KW-1185">Reference proteome</keyword>
<evidence type="ECO:0000313" key="1">
    <source>
        <dbReference type="EMBL" id="KAI4465387.1"/>
    </source>
</evidence>
<name>A0ACB9TF11_HOLOL</name>
<organism evidence="1 2">
    <name type="scientific">Holotrichia oblita</name>
    <name type="common">Chafer beetle</name>
    <dbReference type="NCBI Taxonomy" id="644536"/>
    <lineage>
        <taxon>Eukaryota</taxon>
        <taxon>Metazoa</taxon>
        <taxon>Ecdysozoa</taxon>
        <taxon>Arthropoda</taxon>
        <taxon>Hexapoda</taxon>
        <taxon>Insecta</taxon>
        <taxon>Pterygota</taxon>
        <taxon>Neoptera</taxon>
        <taxon>Endopterygota</taxon>
        <taxon>Coleoptera</taxon>
        <taxon>Polyphaga</taxon>
        <taxon>Scarabaeiformia</taxon>
        <taxon>Scarabaeidae</taxon>
        <taxon>Melolonthinae</taxon>
        <taxon>Holotrichia</taxon>
    </lineage>
</organism>
<reference evidence="1" key="1">
    <citation type="submission" date="2022-04" db="EMBL/GenBank/DDBJ databases">
        <title>Chromosome-scale genome assembly of Holotrichia oblita Faldermann.</title>
        <authorList>
            <person name="Rongchong L."/>
        </authorList>
    </citation>
    <scope>NUCLEOTIDE SEQUENCE</scope>
    <source>
        <strain evidence="1">81SQS9</strain>
    </source>
</reference>
<accession>A0ACB9TF11</accession>
<keyword evidence="1" id="KW-0808">Transferase</keyword>
<dbReference type="Proteomes" id="UP001056778">
    <property type="component" value="Chromosome 3"/>
</dbReference>
<comment type="caution">
    <text evidence="1">The sequence shown here is derived from an EMBL/GenBank/DDBJ whole genome shotgun (WGS) entry which is preliminary data.</text>
</comment>
<evidence type="ECO:0000313" key="2">
    <source>
        <dbReference type="Proteomes" id="UP001056778"/>
    </source>
</evidence>
<keyword evidence="1" id="KW-0548">Nucleotidyltransferase</keyword>
<protein>
    <submittedName>
        <fullName evidence="1">Reverse transcriptase (Rna-dependent dna polymerase)</fullName>
    </submittedName>
</protein>
<sequence>MVTQESRINTTEQNKSHQCLAYADDVTVLAITRKEMKNVTKRLEWEAGKVELRINGSKSKYMYMRKVSGKGNDWELEIVLEGKRTMKIEKVQNITYLGVWFSEDGDNAAEVSARIVKADCCAGAMNKILKSKSVSNKAKIKLYKKGQRFVTSAKYG</sequence>
<gene>
    <name evidence="1" type="ORF">MML48_3g00002897</name>
</gene>
<keyword evidence="1" id="KW-0695">RNA-directed DNA polymerase</keyword>
<proteinExistence type="predicted"/>